<reference evidence="2" key="1">
    <citation type="journal article" date="2017" name="bioRxiv">
        <title>Conservation of a gene cluster reveals novel cercosporin biosynthetic mechanisms and extends production to the genus Colletotrichum.</title>
        <authorList>
            <person name="de Jonge R."/>
            <person name="Ebert M.K."/>
            <person name="Huitt-Roehl C.R."/>
            <person name="Pal P."/>
            <person name="Suttle J.C."/>
            <person name="Spanner R.E."/>
            <person name="Neubauer J.D."/>
            <person name="Jurick W.M.II."/>
            <person name="Stott K.A."/>
            <person name="Secor G.A."/>
            <person name="Thomma B.P.H.J."/>
            <person name="Van de Peer Y."/>
            <person name="Townsend C.A."/>
            <person name="Bolton M.D."/>
        </authorList>
    </citation>
    <scope>NUCLEOTIDE SEQUENCE [LARGE SCALE GENOMIC DNA]</scope>
    <source>
        <strain evidence="2">CBS538.71</strain>
    </source>
</reference>
<comment type="caution">
    <text evidence="1">The sequence shown here is derived from an EMBL/GenBank/DDBJ whole genome shotgun (WGS) entry which is preliminary data.</text>
</comment>
<dbReference type="SUPFAM" id="SSF54427">
    <property type="entry name" value="NTF2-like"/>
    <property type="match status" value="1"/>
</dbReference>
<protein>
    <recommendedName>
        <fullName evidence="3">SnoaL-like domain-containing protein</fullName>
    </recommendedName>
</protein>
<dbReference type="AlphaFoldDB" id="A0A2S6BRK9"/>
<accession>A0A2S6BRK9</accession>
<sequence length="150" mass="17025">MSTIQSPETLANMKKTVQALVHAYNEWDYEATKATLAEDFTFEARPLSMGREPLNGEQFKDLFTNVLAPSFKDFKIEAESIIHDPESLQSVLHGFFNILTPQDHPVRLELVMLFKFNETGEKFVKVQEFFDSRVYLESTKAMAAAAEGGQ</sequence>
<evidence type="ECO:0008006" key="3">
    <source>
        <dbReference type="Google" id="ProtNLM"/>
    </source>
</evidence>
<organism evidence="1 2">
    <name type="scientific">Cercospora berteroae</name>
    <dbReference type="NCBI Taxonomy" id="357750"/>
    <lineage>
        <taxon>Eukaryota</taxon>
        <taxon>Fungi</taxon>
        <taxon>Dikarya</taxon>
        <taxon>Ascomycota</taxon>
        <taxon>Pezizomycotina</taxon>
        <taxon>Dothideomycetes</taxon>
        <taxon>Dothideomycetidae</taxon>
        <taxon>Mycosphaerellales</taxon>
        <taxon>Mycosphaerellaceae</taxon>
        <taxon>Cercospora</taxon>
    </lineage>
</organism>
<dbReference type="InterPro" id="IPR032710">
    <property type="entry name" value="NTF2-like_dom_sf"/>
</dbReference>
<dbReference type="Gene3D" id="3.10.450.50">
    <property type="match status" value="1"/>
</dbReference>
<dbReference type="OrthoDB" id="3758478at2759"/>
<evidence type="ECO:0000313" key="2">
    <source>
        <dbReference type="Proteomes" id="UP000237631"/>
    </source>
</evidence>
<proteinExistence type="predicted"/>
<keyword evidence="2" id="KW-1185">Reference proteome</keyword>
<name>A0A2S6BRK9_9PEZI</name>
<evidence type="ECO:0000313" key="1">
    <source>
        <dbReference type="EMBL" id="PPJ50128.1"/>
    </source>
</evidence>
<gene>
    <name evidence="1" type="ORF">CBER1_04829</name>
</gene>
<dbReference type="Proteomes" id="UP000237631">
    <property type="component" value="Unassembled WGS sequence"/>
</dbReference>
<dbReference type="EMBL" id="PNEN01001792">
    <property type="protein sequence ID" value="PPJ50128.1"/>
    <property type="molecule type" value="Genomic_DNA"/>
</dbReference>